<evidence type="ECO:0000256" key="3">
    <source>
        <dbReference type="ARBA" id="ARBA00012891"/>
    </source>
</evidence>
<dbReference type="EC" id="5.6.2.1" evidence="3"/>
<protein>
    <recommendedName>
        <fullName evidence="3">DNA topoisomerase</fullName>
        <ecNumber evidence="3">5.6.2.1</ecNumber>
    </recommendedName>
</protein>
<dbReference type="InterPro" id="IPR013500">
    <property type="entry name" value="TopoI_cat_euk"/>
</dbReference>
<dbReference type="SUPFAM" id="SSF56349">
    <property type="entry name" value="DNA breaking-rejoining enzymes"/>
    <property type="match status" value="1"/>
</dbReference>
<sequence length="336" mass="37836">MRLRTVSPGSVGWTRRRSGAGFVYLDEHGDRLDPEHVARIKALVIPPAWQDVWITPYHNGHIQAVGTDARGRRQYLYHEQWRVKRDLAKHDRVLEVAQRLPKARLAVAEALDLPGMPAERALATAFRLLDLGYFRIGSDSYASENGSYGLTTLLRSHVRRRGPELVFEFIAKSGKQQHIAITDPSVLTSIDVMRRRRDTDEILLAYKEKRSWSRIDAGSVNEYLKDLLGTEVTAKDFRTWHGTVHAAAALGMLAVDTRPSDRARRRAVAAAMVQVSEHLGNTPSVARKSYVDARVVDLFHSGNTIAQALARLDKLAEDDPRRQLSLEKAVLKLLRT</sequence>
<organism evidence="9 10">
    <name type="scientific">Jatrophihabitans telluris</name>
    <dbReference type="NCBI Taxonomy" id="2038343"/>
    <lineage>
        <taxon>Bacteria</taxon>
        <taxon>Bacillati</taxon>
        <taxon>Actinomycetota</taxon>
        <taxon>Actinomycetes</taxon>
        <taxon>Jatrophihabitantales</taxon>
        <taxon>Jatrophihabitantaceae</taxon>
        <taxon>Jatrophihabitans</taxon>
    </lineage>
</organism>
<evidence type="ECO:0000256" key="2">
    <source>
        <dbReference type="ARBA" id="ARBA00006645"/>
    </source>
</evidence>
<dbReference type="InterPro" id="IPR014711">
    <property type="entry name" value="TopoI_cat_a-hlx-sub_euk"/>
</dbReference>
<dbReference type="Proteomes" id="UP001056336">
    <property type="component" value="Chromosome"/>
</dbReference>
<dbReference type="InterPro" id="IPR001631">
    <property type="entry name" value="TopoI"/>
</dbReference>
<keyword evidence="4" id="KW-0799">Topoisomerase</keyword>
<evidence type="ECO:0000256" key="1">
    <source>
        <dbReference type="ARBA" id="ARBA00000213"/>
    </source>
</evidence>
<dbReference type="PROSITE" id="PS52038">
    <property type="entry name" value="TOPO_IB_2"/>
    <property type="match status" value="1"/>
</dbReference>
<comment type="similarity">
    <text evidence="2">Belongs to the type IB topoisomerase family.</text>
</comment>
<evidence type="ECO:0000313" key="9">
    <source>
        <dbReference type="EMBL" id="UQX88830.1"/>
    </source>
</evidence>
<keyword evidence="5" id="KW-0238">DNA-binding</keyword>
<dbReference type="Gene3D" id="1.10.132.120">
    <property type="match status" value="1"/>
</dbReference>
<dbReference type="EMBL" id="CP097332">
    <property type="protein sequence ID" value="UQX88830.1"/>
    <property type="molecule type" value="Genomic_DNA"/>
</dbReference>
<dbReference type="InterPro" id="IPR035447">
    <property type="entry name" value="DNA_topo_I_N_sf"/>
</dbReference>
<dbReference type="Pfam" id="PF01028">
    <property type="entry name" value="Topoisom_I"/>
    <property type="match status" value="1"/>
</dbReference>
<evidence type="ECO:0000313" key="10">
    <source>
        <dbReference type="Proteomes" id="UP001056336"/>
    </source>
</evidence>
<evidence type="ECO:0000256" key="5">
    <source>
        <dbReference type="ARBA" id="ARBA00023125"/>
    </source>
</evidence>
<gene>
    <name evidence="9" type="ORF">M6D93_02230</name>
</gene>
<dbReference type="Gene3D" id="3.30.66.10">
    <property type="entry name" value="DNA topoisomerase I domain"/>
    <property type="match status" value="1"/>
</dbReference>
<reference evidence="9" key="1">
    <citation type="journal article" date="2018" name="Int. J. Syst. Evol. Microbiol.">
        <title>Jatrophihabitans telluris sp. nov., isolated from sediment soil of lava forest wetlands and the emended description of the genus Jatrophihabitans.</title>
        <authorList>
            <person name="Lee K.C."/>
            <person name="Suh M.K."/>
            <person name="Eom M.K."/>
            <person name="Kim K.K."/>
            <person name="Kim J.S."/>
            <person name="Kim D.S."/>
            <person name="Ko S.H."/>
            <person name="Shin Y.K."/>
            <person name="Lee J.S."/>
        </authorList>
    </citation>
    <scope>NUCLEOTIDE SEQUENCE</scope>
    <source>
        <strain evidence="9">N237</strain>
    </source>
</reference>
<feature type="domain" description="DNA topoisomerase IB N-terminal" evidence="8">
    <location>
        <begin position="21"/>
        <end position="68"/>
    </location>
</feature>
<evidence type="ECO:0000259" key="7">
    <source>
        <dbReference type="Pfam" id="PF01028"/>
    </source>
</evidence>
<dbReference type="InterPro" id="IPR011010">
    <property type="entry name" value="DNA_brk_join_enz"/>
</dbReference>
<dbReference type="RefSeq" id="WP_249772608.1">
    <property type="nucleotide sequence ID" value="NZ_CP097332.1"/>
</dbReference>
<evidence type="ECO:0000256" key="6">
    <source>
        <dbReference type="ARBA" id="ARBA00023235"/>
    </source>
</evidence>
<name>A0ABY4R100_9ACTN</name>
<dbReference type="PRINTS" id="PR00416">
    <property type="entry name" value="EUTPISMRASEI"/>
</dbReference>
<dbReference type="SUPFAM" id="SSF55869">
    <property type="entry name" value="DNA topoisomerase I domain"/>
    <property type="match status" value="1"/>
</dbReference>
<evidence type="ECO:0000256" key="4">
    <source>
        <dbReference type="ARBA" id="ARBA00023029"/>
    </source>
</evidence>
<dbReference type="InterPro" id="IPR049331">
    <property type="entry name" value="Top1B_N_bact"/>
</dbReference>
<evidence type="ECO:0000259" key="8">
    <source>
        <dbReference type="Pfam" id="PF21338"/>
    </source>
</evidence>
<keyword evidence="10" id="KW-1185">Reference proteome</keyword>
<dbReference type="Gene3D" id="3.90.15.10">
    <property type="entry name" value="Topoisomerase I, Chain A, domain 3"/>
    <property type="match status" value="1"/>
</dbReference>
<keyword evidence="6" id="KW-0413">Isomerase</keyword>
<reference evidence="9" key="2">
    <citation type="submission" date="2022-05" db="EMBL/GenBank/DDBJ databases">
        <authorList>
            <person name="Kim J.-S."/>
            <person name="Lee K."/>
            <person name="Suh M."/>
            <person name="Eom M."/>
            <person name="Kim J.-S."/>
            <person name="Kim D.-S."/>
            <person name="Ko S.-H."/>
            <person name="Shin Y."/>
            <person name="Lee J.-S."/>
        </authorList>
    </citation>
    <scope>NUCLEOTIDE SEQUENCE</scope>
    <source>
        <strain evidence="9">N237</strain>
    </source>
</reference>
<feature type="domain" description="DNA topoisomerase I catalytic core eukaryotic-type" evidence="7">
    <location>
        <begin position="80"/>
        <end position="298"/>
    </location>
</feature>
<proteinExistence type="inferred from homology"/>
<accession>A0ABY4R100</accession>
<comment type="catalytic activity">
    <reaction evidence="1">
        <text>ATP-independent breakage of single-stranded DNA, followed by passage and rejoining.</text>
        <dbReference type="EC" id="5.6.2.1"/>
    </reaction>
</comment>
<dbReference type="Pfam" id="PF21338">
    <property type="entry name" value="Top1B_N_bact"/>
    <property type="match status" value="1"/>
</dbReference>